<organism evidence="1 2">
    <name type="scientific">Pluteus cervinus</name>
    <dbReference type="NCBI Taxonomy" id="181527"/>
    <lineage>
        <taxon>Eukaryota</taxon>
        <taxon>Fungi</taxon>
        <taxon>Dikarya</taxon>
        <taxon>Basidiomycota</taxon>
        <taxon>Agaricomycotina</taxon>
        <taxon>Agaricomycetes</taxon>
        <taxon>Agaricomycetidae</taxon>
        <taxon>Agaricales</taxon>
        <taxon>Pluteineae</taxon>
        <taxon>Pluteaceae</taxon>
        <taxon>Pluteus</taxon>
    </lineage>
</organism>
<accession>A0ACD3AYD5</accession>
<dbReference type="Proteomes" id="UP000308600">
    <property type="component" value="Unassembled WGS sequence"/>
</dbReference>
<gene>
    <name evidence="1" type="ORF">BDN72DRAFT_896307</name>
</gene>
<dbReference type="EMBL" id="ML208310">
    <property type="protein sequence ID" value="TFK70616.1"/>
    <property type="molecule type" value="Genomic_DNA"/>
</dbReference>
<reference evidence="1 2" key="1">
    <citation type="journal article" date="2019" name="Nat. Ecol. Evol.">
        <title>Megaphylogeny resolves global patterns of mushroom evolution.</title>
        <authorList>
            <person name="Varga T."/>
            <person name="Krizsan K."/>
            <person name="Foldi C."/>
            <person name="Dima B."/>
            <person name="Sanchez-Garcia M."/>
            <person name="Sanchez-Ramirez S."/>
            <person name="Szollosi G.J."/>
            <person name="Szarkandi J.G."/>
            <person name="Papp V."/>
            <person name="Albert L."/>
            <person name="Andreopoulos W."/>
            <person name="Angelini C."/>
            <person name="Antonin V."/>
            <person name="Barry K.W."/>
            <person name="Bougher N.L."/>
            <person name="Buchanan P."/>
            <person name="Buyck B."/>
            <person name="Bense V."/>
            <person name="Catcheside P."/>
            <person name="Chovatia M."/>
            <person name="Cooper J."/>
            <person name="Damon W."/>
            <person name="Desjardin D."/>
            <person name="Finy P."/>
            <person name="Geml J."/>
            <person name="Haridas S."/>
            <person name="Hughes K."/>
            <person name="Justo A."/>
            <person name="Karasinski D."/>
            <person name="Kautmanova I."/>
            <person name="Kiss B."/>
            <person name="Kocsube S."/>
            <person name="Kotiranta H."/>
            <person name="LaButti K.M."/>
            <person name="Lechner B.E."/>
            <person name="Liimatainen K."/>
            <person name="Lipzen A."/>
            <person name="Lukacs Z."/>
            <person name="Mihaltcheva S."/>
            <person name="Morgado L.N."/>
            <person name="Niskanen T."/>
            <person name="Noordeloos M.E."/>
            <person name="Ohm R.A."/>
            <person name="Ortiz-Santana B."/>
            <person name="Ovrebo C."/>
            <person name="Racz N."/>
            <person name="Riley R."/>
            <person name="Savchenko A."/>
            <person name="Shiryaev A."/>
            <person name="Soop K."/>
            <person name="Spirin V."/>
            <person name="Szebenyi C."/>
            <person name="Tomsovsky M."/>
            <person name="Tulloss R.E."/>
            <person name="Uehling J."/>
            <person name="Grigoriev I.V."/>
            <person name="Vagvolgyi C."/>
            <person name="Papp T."/>
            <person name="Martin F.M."/>
            <person name="Miettinen O."/>
            <person name="Hibbett D.S."/>
            <person name="Nagy L.G."/>
        </authorList>
    </citation>
    <scope>NUCLEOTIDE SEQUENCE [LARGE SCALE GENOMIC DNA]</scope>
    <source>
        <strain evidence="1 2">NL-1719</strain>
    </source>
</reference>
<sequence>MAPSSQLPPEVLSVIFKYAITSTYLLDYSPLAGIYGGYYSDLRFRKGLLHVCRVWHEAAIQVLYEDVVFRRCIQIPMFLGTLERVPYLRGVVKSIMILCHPLPDCEEKFTGDIQKLYESCAKATHIEYLPPFYEANRLEGSRTKDFIPPISQNITHFTFGTCVPYAIVAICLEQVQGTIRSLSITMGEDSDPAPATQKLSFPHLNILEIISFDYRPDQWNHLLSWEAYSITHLAFSSPRGWRPEVLEGILELMKNRHLGQALKFLHIRTESNIQRHLDVCPRLEHLVVPQNQVFNKLTHPKIRWLDLWPTGLNLDIDDLSEFLDTDHLPRLRGVRTFHVSLYPFLQLPLLYPPDLHVEGGPQSGLEEDGIQLPLEICACWTKLERFGWTFLHPLKDIVKHPHQVLDELCGKWCNQVEDQMPVASELEPQTPETSTDKSEGLGDDEDSEDLDWIPSEEDSDGDLTSEGSDSDVGDDMGDIPLEERESIDRKWVRSYPSMSIRHSTLDVVIRTYRHRLQ</sequence>
<proteinExistence type="predicted"/>
<evidence type="ECO:0000313" key="1">
    <source>
        <dbReference type="EMBL" id="TFK70616.1"/>
    </source>
</evidence>
<name>A0ACD3AYD5_9AGAR</name>
<protein>
    <submittedName>
        <fullName evidence="1">Uncharacterized protein</fullName>
    </submittedName>
</protein>
<keyword evidence="2" id="KW-1185">Reference proteome</keyword>
<evidence type="ECO:0000313" key="2">
    <source>
        <dbReference type="Proteomes" id="UP000308600"/>
    </source>
</evidence>